<evidence type="ECO:0000256" key="2">
    <source>
        <dbReference type="ARBA" id="ARBA00022676"/>
    </source>
</evidence>
<dbReference type="GO" id="GO:0003714">
    <property type="term" value="F:transcription corepressor activity"/>
    <property type="evidence" value="ECO:0007669"/>
    <property type="project" value="TreeGrafter"/>
</dbReference>
<evidence type="ECO:0000256" key="5">
    <source>
        <dbReference type="ARBA" id="ARBA00023242"/>
    </source>
</evidence>
<evidence type="ECO:0000313" key="7">
    <source>
        <dbReference type="EnsemblMetazoa" id="XP_019856694.1"/>
    </source>
</evidence>
<reference evidence="8" key="1">
    <citation type="journal article" date="2010" name="Nature">
        <title>The Amphimedon queenslandica genome and the evolution of animal complexity.</title>
        <authorList>
            <person name="Srivastava M."/>
            <person name="Simakov O."/>
            <person name="Chapman J."/>
            <person name="Fahey B."/>
            <person name="Gauthier M.E."/>
            <person name="Mitros T."/>
            <person name="Richards G.S."/>
            <person name="Conaco C."/>
            <person name="Dacre M."/>
            <person name="Hellsten U."/>
            <person name="Larroux C."/>
            <person name="Putnam N.H."/>
            <person name="Stanke M."/>
            <person name="Adamska M."/>
            <person name="Darling A."/>
            <person name="Degnan S.M."/>
            <person name="Oakley T.H."/>
            <person name="Plachetzki D.C."/>
            <person name="Zhai Y."/>
            <person name="Adamski M."/>
            <person name="Calcino A."/>
            <person name="Cummins S.F."/>
            <person name="Goodstein D.M."/>
            <person name="Harris C."/>
            <person name="Jackson D.J."/>
            <person name="Leys S.P."/>
            <person name="Shu S."/>
            <person name="Woodcroft B.J."/>
            <person name="Vervoort M."/>
            <person name="Kosik K.S."/>
            <person name="Manning G."/>
            <person name="Degnan B.M."/>
            <person name="Rokhsar D.S."/>
        </authorList>
    </citation>
    <scope>NUCLEOTIDE SEQUENCE [LARGE SCALE GENOMIC DNA]</scope>
</reference>
<dbReference type="EnsemblMetazoa" id="XM_020001135.1">
    <property type="protein sequence ID" value="XP_019856694.1"/>
    <property type="gene ID" value="LOC105314093"/>
</dbReference>
<dbReference type="PANTHER" id="PTHR14453">
    <property type="entry name" value="PARP/ZINC FINGER CCCH TYPE DOMAIN CONTAINING PROTEIN"/>
    <property type="match status" value="1"/>
</dbReference>
<reference evidence="7" key="2">
    <citation type="submission" date="2024-06" db="UniProtKB">
        <authorList>
            <consortium name="EnsemblMetazoa"/>
        </authorList>
    </citation>
    <scope>IDENTIFICATION</scope>
</reference>
<dbReference type="Gene3D" id="3.30.70.330">
    <property type="match status" value="1"/>
</dbReference>
<feature type="domain" description="Macro" evidence="6">
    <location>
        <begin position="1013"/>
        <end position="1196"/>
    </location>
</feature>
<evidence type="ECO:0000256" key="3">
    <source>
        <dbReference type="ARBA" id="ARBA00022679"/>
    </source>
</evidence>
<keyword evidence="5" id="KW-0539">Nucleus</keyword>
<feature type="domain" description="Macro" evidence="6">
    <location>
        <begin position="584"/>
        <end position="771"/>
    </location>
</feature>
<evidence type="ECO:0000313" key="8">
    <source>
        <dbReference type="Proteomes" id="UP000007879"/>
    </source>
</evidence>
<dbReference type="GO" id="GO:0060335">
    <property type="term" value="P:positive regulation of type II interferon-mediated signaling pathway"/>
    <property type="evidence" value="ECO:0007669"/>
    <property type="project" value="TreeGrafter"/>
</dbReference>
<dbReference type="GO" id="GO:0044389">
    <property type="term" value="F:ubiquitin-like protein ligase binding"/>
    <property type="evidence" value="ECO:0007669"/>
    <property type="project" value="TreeGrafter"/>
</dbReference>
<dbReference type="GeneID" id="105314093"/>
<dbReference type="SMART" id="SM00506">
    <property type="entry name" value="A1pp"/>
    <property type="match status" value="3"/>
</dbReference>
<keyword evidence="8" id="KW-1185">Reference proteome</keyword>
<evidence type="ECO:0000256" key="1">
    <source>
        <dbReference type="ARBA" id="ARBA00004123"/>
    </source>
</evidence>
<organism evidence="7 8">
    <name type="scientific">Amphimedon queenslandica</name>
    <name type="common">Sponge</name>
    <dbReference type="NCBI Taxonomy" id="400682"/>
    <lineage>
        <taxon>Eukaryota</taxon>
        <taxon>Metazoa</taxon>
        <taxon>Porifera</taxon>
        <taxon>Demospongiae</taxon>
        <taxon>Heteroscleromorpha</taxon>
        <taxon>Haplosclerida</taxon>
        <taxon>Niphatidae</taxon>
        <taxon>Amphimedon</taxon>
    </lineage>
</organism>
<dbReference type="PROSITE" id="PS51154">
    <property type="entry name" value="MACRO"/>
    <property type="match status" value="3"/>
</dbReference>
<dbReference type="GO" id="GO:0003950">
    <property type="term" value="F:NAD+ poly-ADP-ribosyltransferase activity"/>
    <property type="evidence" value="ECO:0007669"/>
    <property type="project" value="TreeGrafter"/>
</dbReference>
<evidence type="ECO:0000256" key="4">
    <source>
        <dbReference type="ARBA" id="ARBA00023027"/>
    </source>
</evidence>
<dbReference type="Gene3D" id="3.40.220.10">
    <property type="entry name" value="Leucine Aminopeptidase, subunit E, domain 1"/>
    <property type="match status" value="3"/>
</dbReference>
<dbReference type="SUPFAM" id="SSF52949">
    <property type="entry name" value="Macro domain-like"/>
    <property type="match status" value="3"/>
</dbReference>
<dbReference type="CDD" id="cd02907">
    <property type="entry name" value="Macro_Af1521_BAL-like"/>
    <property type="match status" value="1"/>
</dbReference>
<proteinExistence type="predicted"/>
<comment type="subcellular location">
    <subcellularLocation>
        <location evidence="1">Nucleus</location>
    </subcellularLocation>
</comment>
<dbReference type="InterPro" id="IPR012677">
    <property type="entry name" value="Nucleotide-bd_a/b_plait_sf"/>
</dbReference>
<name>A0AAN0JI94_AMPQE</name>
<dbReference type="GO" id="GO:0005737">
    <property type="term" value="C:cytoplasm"/>
    <property type="evidence" value="ECO:0007669"/>
    <property type="project" value="TreeGrafter"/>
</dbReference>
<dbReference type="Pfam" id="PF01661">
    <property type="entry name" value="Macro"/>
    <property type="match status" value="3"/>
</dbReference>
<accession>A0AAN0JI94</accession>
<dbReference type="InterPro" id="IPR002589">
    <property type="entry name" value="Macro_dom"/>
</dbReference>
<dbReference type="PANTHER" id="PTHR14453:SF70">
    <property type="entry name" value="PROTEIN MONO-ADP-RIBOSYLTRANSFERASE PARP9"/>
    <property type="match status" value="1"/>
</dbReference>
<dbReference type="Proteomes" id="UP000007879">
    <property type="component" value="Unassembled WGS sequence"/>
</dbReference>
<dbReference type="GO" id="GO:1990404">
    <property type="term" value="F:NAD+-protein mono-ADP-ribosyltransferase activity"/>
    <property type="evidence" value="ECO:0007669"/>
    <property type="project" value="TreeGrafter"/>
</dbReference>
<dbReference type="KEGG" id="aqu:105314093"/>
<dbReference type="GO" id="GO:0005634">
    <property type="term" value="C:nucleus"/>
    <property type="evidence" value="ECO:0007669"/>
    <property type="project" value="UniProtKB-SubCell"/>
</dbReference>
<dbReference type="GO" id="GO:0070212">
    <property type="term" value="P:protein poly-ADP-ribosylation"/>
    <property type="evidence" value="ECO:0007669"/>
    <property type="project" value="TreeGrafter"/>
</dbReference>
<protein>
    <recommendedName>
        <fullName evidence="6">Macro domain-containing protein</fullName>
    </recommendedName>
</protein>
<dbReference type="GO" id="GO:0010629">
    <property type="term" value="P:negative regulation of gene expression"/>
    <property type="evidence" value="ECO:0007669"/>
    <property type="project" value="TreeGrafter"/>
</dbReference>
<keyword evidence="3" id="KW-0808">Transferase</keyword>
<evidence type="ECO:0000259" key="6">
    <source>
        <dbReference type="PROSITE" id="PS51154"/>
    </source>
</evidence>
<dbReference type="InterPro" id="IPR043472">
    <property type="entry name" value="Macro_dom-like"/>
</dbReference>
<dbReference type="RefSeq" id="XP_019856694.1">
    <property type="nucleotide sequence ID" value="XM_020001135.1"/>
</dbReference>
<sequence length="1473" mass="162825">MDEKDEAPALLFHIKLSGLPVNTSIANVRNYLCDECECDVKEVLLQGNNSAVAVIMVKDIDELLKKNHSIKETFISVSLHKDQLELQWDTIKVSGEDDIETLKFYFAGKRSGGNRTKSVESVTKVDTNAVHVKFKSVDDAAAVIAQEKHMITGGSQIHVCYAPVPDSKKYERDKILIKNIPKETKEKTLIALIEGCLDLEFEREFTLNLQAPLALLLLSHHYGKEELQKIAEILASQQIHGNYLNVDLCDVNHSIVVSGISEEKIVGNAFALQFYFETPNSGGGENTVQMLTPTKVKVNFKDPSVSIVGSVKDVKEFKGIFPEYILHMKVQVTLPTVAVKFLQRNSGQRVLKTITSDSRVFLYFTTDGINQCLYLLHSTEHVSLAEKLADTIKQAIATESCEIPLSFQNQVEGDDYSKFKFNLAEKYSFFSTINENELTVASTAGDVNDVINELMGFINEACSVSETINFSRGVWRLFHTALKVEWSEVKRSLETKGIDIIALSKSDASKPYIAIRGETSAVQQAKEDILSHQVSVTSKKIILSQAGVCSYFLSNNALILKGIENAAGVCIEVEVKGMSSNVFKEIFTGVTDEMMSVHVVVGDLTEFNQAEVMVNAANEELKHRGGVAAVIARKGGSSIQQDSDDYIRRNKKVAAGTAVLFTATGNLPSSYKAIVHAVGPRYRAENKQNSCATLKQTIFQSLELAKNYESIAFPAIGGGNFGFPIAVCANVHFEAVVEFSKTELPTKLRKVYFVIIEGNVEVFLQAAKNYLSGTFLKSPSNFESLRPLNVSRMAPNASSTLSLPPTLSTVAVQQNPKRKTKKHKMSDSGVPELWTRSSIEYIKITKGSITDYPEEALVNTTDENLKLQGYVSKVLLEEAGPNLKKECDALTKPFRIGSVVATKAYKLRKSKHILHVILPNYDGKSEGVLREVVRNCLDECTRLKVKSLSMPSIGAGNLKYPPDIVARVLIEETISFFQKNNGKTTLKLVHFVIYQQDICDEFQKVLRLGQESPRATNFDSKSMQSLLITKGSVTDFQEEAVVLTNDRNLELKGVVGQVLAKQAGPELKKECDALKKPIEFGSVIATKGHSLKAKYILHAILHSCGTSIEESEKVLRKIAVKCLDECTRLKVKSLSMTSIGAGKLGYPNDIVAKALLEETAIYLKKNKGNTTIELVRFVIYEKRVYDEFSKVYQQLSAGATKRKTLLLSTSLQLELVEGEIGNDSSAVTVTYDASASQVEKKPVVTLVPNSGGVGRKMNLPVTFHQSAHEQKKFSFACLDKAEKNQFESIVFPAQFQSHAIVPKAIVDASQKFLDTNPIHMKVIRVLYTTLSPEIVQQYEEALKSWTNGQESGFLSKAKAFVGSAVASAVGYSDESKSYFEDTPSLESEVTLDIFGKTNEAILKAEQQIRETVKENFIDLKIEHEHIAALSAEGLHEISSIAASSNVKIGIDQERKVITLRGFQDVHKVQIHIQ</sequence>
<keyword evidence="4" id="KW-0520">NAD</keyword>
<feature type="domain" description="Macro" evidence="6">
    <location>
        <begin position="829"/>
        <end position="1010"/>
    </location>
</feature>
<keyword evidence="2" id="KW-0328">Glycosyltransferase</keyword>
<dbReference type="InterPro" id="IPR052056">
    <property type="entry name" value="Mono-ARTD/PARP"/>
</dbReference>